<accession>A0A3N4JV23</accession>
<reference evidence="1 2" key="1">
    <citation type="journal article" date="2018" name="Nat. Ecol. Evol.">
        <title>Pezizomycetes genomes reveal the molecular basis of ectomycorrhizal truffle lifestyle.</title>
        <authorList>
            <person name="Murat C."/>
            <person name="Payen T."/>
            <person name="Noel B."/>
            <person name="Kuo A."/>
            <person name="Morin E."/>
            <person name="Chen J."/>
            <person name="Kohler A."/>
            <person name="Krizsan K."/>
            <person name="Balestrini R."/>
            <person name="Da Silva C."/>
            <person name="Montanini B."/>
            <person name="Hainaut M."/>
            <person name="Levati E."/>
            <person name="Barry K.W."/>
            <person name="Belfiori B."/>
            <person name="Cichocki N."/>
            <person name="Clum A."/>
            <person name="Dockter R.B."/>
            <person name="Fauchery L."/>
            <person name="Guy J."/>
            <person name="Iotti M."/>
            <person name="Le Tacon F."/>
            <person name="Lindquist E.A."/>
            <person name="Lipzen A."/>
            <person name="Malagnac F."/>
            <person name="Mello A."/>
            <person name="Molinier V."/>
            <person name="Miyauchi S."/>
            <person name="Poulain J."/>
            <person name="Riccioni C."/>
            <person name="Rubini A."/>
            <person name="Sitrit Y."/>
            <person name="Splivallo R."/>
            <person name="Traeger S."/>
            <person name="Wang M."/>
            <person name="Zifcakova L."/>
            <person name="Wipf D."/>
            <person name="Zambonelli A."/>
            <person name="Paolocci F."/>
            <person name="Nowrousian M."/>
            <person name="Ottonello S."/>
            <person name="Baldrian P."/>
            <person name="Spatafora J.W."/>
            <person name="Henrissat B."/>
            <person name="Nagy L.G."/>
            <person name="Aury J.M."/>
            <person name="Wincker P."/>
            <person name="Grigoriev I.V."/>
            <person name="Bonfante P."/>
            <person name="Martin F.M."/>
        </authorList>
    </citation>
    <scope>NUCLEOTIDE SEQUENCE [LARGE SCALE GENOMIC DNA]</scope>
    <source>
        <strain evidence="1 2">120613-1</strain>
    </source>
</reference>
<dbReference type="AlphaFoldDB" id="A0A3N4JV23"/>
<protein>
    <submittedName>
        <fullName evidence="1">Uncharacterized protein</fullName>
    </submittedName>
</protein>
<gene>
    <name evidence="1" type="ORF">L873DRAFT_481295</name>
</gene>
<evidence type="ECO:0000313" key="1">
    <source>
        <dbReference type="EMBL" id="RPB02057.1"/>
    </source>
</evidence>
<dbReference type="EMBL" id="ML120369">
    <property type="protein sequence ID" value="RPB02057.1"/>
    <property type="molecule type" value="Genomic_DNA"/>
</dbReference>
<name>A0A3N4JV23_9PEZI</name>
<sequence length="199" mass="22414">MPVQYVFGGGLHEQPCGLVQCSTAVLQQRYLPSPRTGKNIVRKLSLQQTDKSILSNQSTAVYHTSKQHHSVQFFPPSLPPFLSSSLPFFPSSSLSFFPSSSPFHLPPPVPHKQNKINDTVPTHSFITFTLNHSNRVSRFRDLRPFAFGLPSLPFFLFFSRVLGSFVPAFYSVRRNAAGQGKTRRVRCCDFITCEPHMLT</sequence>
<dbReference type="Proteomes" id="UP000276215">
    <property type="component" value="Unassembled WGS sequence"/>
</dbReference>
<keyword evidence="2" id="KW-1185">Reference proteome</keyword>
<evidence type="ECO:0000313" key="2">
    <source>
        <dbReference type="Proteomes" id="UP000276215"/>
    </source>
</evidence>
<proteinExistence type="predicted"/>
<organism evidence="1 2">
    <name type="scientific">Choiromyces venosus 120613-1</name>
    <dbReference type="NCBI Taxonomy" id="1336337"/>
    <lineage>
        <taxon>Eukaryota</taxon>
        <taxon>Fungi</taxon>
        <taxon>Dikarya</taxon>
        <taxon>Ascomycota</taxon>
        <taxon>Pezizomycotina</taxon>
        <taxon>Pezizomycetes</taxon>
        <taxon>Pezizales</taxon>
        <taxon>Tuberaceae</taxon>
        <taxon>Choiromyces</taxon>
    </lineage>
</organism>